<evidence type="ECO:0000259" key="5">
    <source>
        <dbReference type="Pfam" id="PF25954"/>
    </source>
</evidence>
<feature type="domain" description="CusB-like beta-barrel" evidence="5">
    <location>
        <begin position="234"/>
        <end position="306"/>
    </location>
</feature>
<dbReference type="Pfam" id="PF25893">
    <property type="entry name" value="HH_CzcB"/>
    <property type="match status" value="1"/>
</dbReference>
<dbReference type="Pfam" id="PF25967">
    <property type="entry name" value="RND-MFP_C"/>
    <property type="match status" value="1"/>
</dbReference>
<dbReference type="Gene3D" id="2.40.30.170">
    <property type="match status" value="1"/>
</dbReference>
<dbReference type="Pfam" id="PF25973">
    <property type="entry name" value="BSH_CzcB"/>
    <property type="match status" value="1"/>
</dbReference>
<dbReference type="Pfam" id="PF25954">
    <property type="entry name" value="Beta-barrel_RND_2"/>
    <property type="match status" value="1"/>
</dbReference>
<dbReference type="Proteomes" id="UP001174839">
    <property type="component" value="Unassembled WGS sequence"/>
</dbReference>
<evidence type="ECO:0000256" key="2">
    <source>
        <dbReference type="SAM" id="Coils"/>
    </source>
</evidence>
<evidence type="ECO:0000259" key="4">
    <source>
        <dbReference type="Pfam" id="PF25893"/>
    </source>
</evidence>
<evidence type="ECO:0000313" key="9">
    <source>
        <dbReference type="Proteomes" id="UP001174839"/>
    </source>
</evidence>
<dbReference type="RefSeq" id="WP_289723429.1">
    <property type="nucleotide sequence ID" value="NZ_JAUDUY010000001.1"/>
</dbReference>
<comment type="caution">
    <text evidence="8">The sequence shown here is derived from an EMBL/GenBank/DDBJ whole genome shotgun (WGS) entry which is preliminary data.</text>
</comment>
<feature type="chain" id="PRO_5046469869" evidence="3">
    <location>
        <begin position="19"/>
        <end position="391"/>
    </location>
</feature>
<dbReference type="Gene3D" id="2.40.420.20">
    <property type="match status" value="1"/>
</dbReference>
<proteinExistence type="inferred from homology"/>
<name>A0ABT7WAW9_9FLAO</name>
<evidence type="ECO:0000259" key="7">
    <source>
        <dbReference type="Pfam" id="PF25973"/>
    </source>
</evidence>
<dbReference type="InterPro" id="IPR058648">
    <property type="entry name" value="HH_CzcB-like"/>
</dbReference>
<evidence type="ECO:0000313" key="8">
    <source>
        <dbReference type="EMBL" id="MDM9630066.1"/>
    </source>
</evidence>
<keyword evidence="9" id="KW-1185">Reference proteome</keyword>
<gene>
    <name evidence="8" type="ORF">QU605_01190</name>
</gene>
<sequence>MNKSIFLPLLALIFAACGGGSTTSVDDVLAGGTLEEIKAKQQTLNEQQREIASSLRRLDSAIQSKETLRNVPLVSTLELKKTAFEHYLDLQGNVQTKQNVLLYPEMAGTLVKVYVKEGQPVRKGQILAKIDDGGMSSGLEQLRTQASLAQTTYERQKRLWEQNIGSEIQYLQTKTNYEATVQSVRQAEAQLAKSTITAPFSGIVDDVLVDEGSTVNPAGGTPIIRLVNLSDMYVEVDVPESYLREVTEGKRVELYIPVLGDSMISKVRQTGNFINPANRTFKVEISVPNNNGQIKPNLTVRVKINDYSNTEAVLVPPGVISENSAGQQYVYVASEIGEDKLAKAEKRVITTGLSQNNRVEVLSGIEAGEFIILEGARRVREGQKIEIIEQI</sequence>
<dbReference type="PANTHER" id="PTHR30469">
    <property type="entry name" value="MULTIDRUG RESISTANCE PROTEIN MDTA"/>
    <property type="match status" value="1"/>
</dbReference>
<evidence type="ECO:0000256" key="1">
    <source>
        <dbReference type="ARBA" id="ARBA00009477"/>
    </source>
</evidence>
<dbReference type="PANTHER" id="PTHR30469:SF15">
    <property type="entry name" value="HLYD FAMILY OF SECRETION PROTEINS"/>
    <property type="match status" value="1"/>
</dbReference>
<organism evidence="8 9">
    <name type="scientific">Robiginitalea aurantiaca</name>
    <dbReference type="NCBI Taxonomy" id="3056915"/>
    <lineage>
        <taxon>Bacteria</taxon>
        <taxon>Pseudomonadati</taxon>
        <taxon>Bacteroidota</taxon>
        <taxon>Flavobacteriia</taxon>
        <taxon>Flavobacteriales</taxon>
        <taxon>Flavobacteriaceae</taxon>
        <taxon>Robiginitalea</taxon>
    </lineage>
</organism>
<dbReference type="InterPro" id="IPR006143">
    <property type="entry name" value="RND_pump_MFP"/>
</dbReference>
<evidence type="ECO:0000259" key="6">
    <source>
        <dbReference type="Pfam" id="PF25967"/>
    </source>
</evidence>
<dbReference type="InterPro" id="IPR058647">
    <property type="entry name" value="BSH_CzcB-like"/>
</dbReference>
<dbReference type="EMBL" id="JAUDUY010000001">
    <property type="protein sequence ID" value="MDM9630066.1"/>
    <property type="molecule type" value="Genomic_DNA"/>
</dbReference>
<dbReference type="InterPro" id="IPR058792">
    <property type="entry name" value="Beta-barrel_RND_2"/>
</dbReference>
<dbReference type="Gene3D" id="1.10.287.470">
    <property type="entry name" value="Helix hairpin bin"/>
    <property type="match status" value="1"/>
</dbReference>
<feature type="signal peptide" evidence="3">
    <location>
        <begin position="1"/>
        <end position="18"/>
    </location>
</feature>
<dbReference type="SUPFAM" id="SSF111369">
    <property type="entry name" value="HlyD-like secretion proteins"/>
    <property type="match status" value="1"/>
</dbReference>
<dbReference type="NCBIfam" id="TIGR01730">
    <property type="entry name" value="RND_mfp"/>
    <property type="match status" value="1"/>
</dbReference>
<feature type="domain" description="CzcB-like alpha-helical hairpin" evidence="4">
    <location>
        <begin position="135"/>
        <end position="192"/>
    </location>
</feature>
<dbReference type="InterPro" id="IPR058627">
    <property type="entry name" value="MdtA-like_C"/>
</dbReference>
<keyword evidence="2" id="KW-0175">Coiled coil</keyword>
<feature type="domain" description="CzcB-like barrel-sandwich hybrid" evidence="7">
    <location>
        <begin position="102"/>
        <end position="216"/>
    </location>
</feature>
<feature type="domain" description="Multidrug resistance protein MdtA-like C-terminal permuted SH3" evidence="6">
    <location>
        <begin position="312"/>
        <end position="377"/>
    </location>
</feature>
<comment type="similarity">
    <text evidence="1">Belongs to the membrane fusion protein (MFP) (TC 8.A.1) family.</text>
</comment>
<accession>A0ABT7WAW9</accession>
<dbReference type="PROSITE" id="PS51257">
    <property type="entry name" value="PROKAR_LIPOPROTEIN"/>
    <property type="match status" value="1"/>
</dbReference>
<dbReference type="Gene3D" id="2.40.50.100">
    <property type="match status" value="1"/>
</dbReference>
<evidence type="ECO:0000256" key="3">
    <source>
        <dbReference type="SAM" id="SignalP"/>
    </source>
</evidence>
<keyword evidence="3" id="KW-0732">Signal</keyword>
<protein>
    <submittedName>
        <fullName evidence="8">Efflux RND transporter periplasmic adaptor subunit</fullName>
    </submittedName>
</protein>
<feature type="coiled-coil region" evidence="2">
    <location>
        <begin position="37"/>
        <end position="64"/>
    </location>
</feature>
<reference evidence="8" key="1">
    <citation type="submission" date="2023-06" db="EMBL/GenBank/DDBJ databases">
        <title>Robiginitalea aurantiacus sp. nov. and Algoriphagus sediminis sp. nov., isolated from coastal sediment.</title>
        <authorList>
            <person name="Zhou Z.Y."/>
            <person name="An J."/>
            <person name="Jia Y.W."/>
            <person name="Du Z.J."/>
        </authorList>
    </citation>
    <scope>NUCLEOTIDE SEQUENCE</scope>
    <source>
        <strain evidence="8">M39</strain>
    </source>
</reference>